<evidence type="ECO:0000256" key="4">
    <source>
        <dbReference type="ARBA" id="ARBA00022729"/>
    </source>
</evidence>
<feature type="compositionally biased region" description="Polar residues" evidence="9">
    <location>
        <begin position="294"/>
        <end position="307"/>
    </location>
</feature>
<keyword evidence="2" id="KW-0433">Leucine-rich repeat</keyword>
<dbReference type="SUPFAM" id="SSF56112">
    <property type="entry name" value="Protein kinase-like (PK-like)"/>
    <property type="match status" value="1"/>
</dbReference>
<evidence type="ECO:0000256" key="6">
    <source>
        <dbReference type="ARBA" id="ARBA00022989"/>
    </source>
</evidence>
<dbReference type="GO" id="GO:0005524">
    <property type="term" value="F:ATP binding"/>
    <property type="evidence" value="ECO:0007669"/>
    <property type="project" value="InterPro"/>
</dbReference>
<keyword evidence="5" id="KW-0677">Repeat</keyword>
<dbReference type="Pfam" id="PF08263">
    <property type="entry name" value="LRRNT_2"/>
    <property type="match status" value="1"/>
</dbReference>
<protein>
    <submittedName>
        <fullName evidence="12">Protein STRUBBELIG-RECEPTOR FAMILY 3-like</fullName>
    </submittedName>
</protein>
<feature type="transmembrane region" description="Helical" evidence="10">
    <location>
        <begin position="314"/>
        <end position="336"/>
    </location>
</feature>
<evidence type="ECO:0000256" key="10">
    <source>
        <dbReference type="SAM" id="Phobius"/>
    </source>
</evidence>
<reference evidence="12" key="1">
    <citation type="submission" date="2018-02" db="EMBL/GenBank/DDBJ databases">
        <title>Rhizophora mucronata_Transcriptome.</title>
        <authorList>
            <person name="Meera S.P."/>
            <person name="Sreeshan A."/>
            <person name="Augustine A."/>
        </authorList>
    </citation>
    <scope>NUCLEOTIDE SEQUENCE</scope>
    <source>
        <tissue evidence="12">Leaf</tissue>
    </source>
</reference>
<feature type="compositionally biased region" description="Basic and acidic residues" evidence="9">
    <location>
        <begin position="387"/>
        <end position="402"/>
    </location>
</feature>
<evidence type="ECO:0000256" key="5">
    <source>
        <dbReference type="ARBA" id="ARBA00022737"/>
    </source>
</evidence>
<dbReference type="InterPro" id="IPR001245">
    <property type="entry name" value="Ser-Thr/Tyr_kinase_cat_dom"/>
</dbReference>
<dbReference type="Gene3D" id="1.10.510.10">
    <property type="entry name" value="Transferase(Phosphotransferase) domain 1"/>
    <property type="match status" value="1"/>
</dbReference>
<evidence type="ECO:0000256" key="3">
    <source>
        <dbReference type="ARBA" id="ARBA00022692"/>
    </source>
</evidence>
<dbReference type="PANTHER" id="PTHR48007">
    <property type="entry name" value="LEUCINE-RICH REPEAT RECEPTOR-LIKE PROTEIN KINASE PXC1"/>
    <property type="match status" value="1"/>
</dbReference>
<dbReference type="InterPro" id="IPR032675">
    <property type="entry name" value="LRR_dom_sf"/>
</dbReference>
<sequence length="779" mass="84935">MGAKRSNGECCLNLEICIQVLVGLLLICAARTSLGVTNPTDVAAINSLYASLGYPTLPGWVASGGDPCSDNWQGVQCNASDVLSIVLNGANLGGELGDNLAMFTSIRAIDLSNNHIGGNIPSNLPVTMQNFFLSANNFSGSIPHSLSSLTVLTAMSLNNNYLSGEIPDAFQSLTGLVNMDLSSNNLSGQLPVSLKNLISLTTLHLQDNQLSGTLDVLQDLQLKDLNIENNQFAGPIPDKLLAIPNFRKDGNPFNTTTAPLPTPQSPVTPPPAPQLSGSPAPPSSRKTPAKQADGPSSTKDSNYGGKKTQTTKKIVWISISGALGFVILASALLLFMPKCCRREDSGRLFKQHQIGAHNGNRENARDSGSLVPTNQTEKVPKDTAVQTKEDHSKPQHLPERNKPRMEQNIHQIDMSRLDMIYMAPPPPPLPPPPPPLPLPPHPKEKIIVKPIVPVEASSAKSPAKAQRPLTYARSFTVASLQQYTNSFSQENLIGGGMLGTVYRAQLPDRKLLAVKKLDKRVSSQQKDDEFIELVNNIDRIRHANVVELTGYCAEHDQRLLVYEYCSNGTLQDALHSDDELKEKLSWNARIQIALGAARALEYLHEVCQPPIVHRNFKSANVLFNDDFVAHISDCGLAPLISSGSVSQLSGQLLTAYGYGAPEFESGIYTTQSDVYSFGVVMLELLTGRKSYDRTRNRGEQFLVRWAIPQLHDIDALSRMVDPTLNGVYPAKSLSNFADIISRCVQSQPEFRPPISEVVQDLTDMIQREHNESNGDRLKS</sequence>
<feature type="compositionally biased region" description="Pro residues" evidence="9">
    <location>
        <begin position="260"/>
        <end position="273"/>
    </location>
</feature>
<dbReference type="SUPFAM" id="SSF52058">
    <property type="entry name" value="L domain-like"/>
    <property type="match status" value="1"/>
</dbReference>
<dbReference type="GO" id="GO:0004672">
    <property type="term" value="F:protein kinase activity"/>
    <property type="evidence" value="ECO:0007669"/>
    <property type="project" value="InterPro"/>
</dbReference>
<evidence type="ECO:0000259" key="11">
    <source>
        <dbReference type="PROSITE" id="PS50011"/>
    </source>
</evidence>
<dbReference type="Gene3D" id="3.80.10.10">
    <property type="entry name" value="Ribonuclease Inhibitor"/>
    <property type="match status" value="1"/>
</dbReference>
<proteinExistence type="predicted"/>
<dbReference type="FunFam" id="1.10.510.10:FF:000095">
    <property type="entry name" value="protein STRUBBELIG-RECEPTOR FAMILY 8"/>
    <property type="match status" value="1"/>
</dbReference>
<evidence type="ECO:0000256" key="7">
    <source>
        <dbReference type="ARBA" id="ARBA00023136"/>
    </source>
</evidence>
<keyword evidence="6 10" id="KW-1133">Transmembrane helix</keyword>
<dbReference type="Pfam" id="PF07714">
    <property type="entry name" value="PK_Tyr_Ser-Thr"/>
    <property type="match status" value="1"/>
</dbReference>
<keyword evidence="3 10" id="KW-0812">Transmembrane</keyword>
<organism evidence="12">
    <name type="scientific">Rhizophora mucronata</name>
    <name type="common">Asiatic mangrove</name>
    <dbReference type="NCBI Taxonomy" id="61149"/>
    <lineage>
        <taxon>Eukaryota</taxon>
        <taxon>Viridiplantae</taxon>
        <taxon>Streptophyta</taxon>
        <taxon>Embryophyta</taxon>
        <taxon>Tracheophyta</taxon>
        <taxon>Spermatophyta</taxon>
        <taxon>Magnoliopsida</taxon>
        <taxon>eudicotyledons</taxon>
        <taxon>Gunneridae</taxon>
        <taxon>Pentapetalae</taxon>
        <taxon>rosids</taxon>
        <taxon>fabids</taxon>
        <taxon>Malpighiales</taxon>
        <taxon>Rhizophoraceae</taxon>
        <taxon>Rhizophora</taxon>
    </lineage>
</organism>
<feature type="region of interest" description="Disordered" evidence="9">
    <location>
        <begin position="353"/>
        <end position="402"/>
    </location>
</feature>
<evidence type="ECO:0000313" key="12">
    <source>
        <dbReference type="EMBL" id="MBX01670.1"/>
    </source>
</evidence>
<evidence type="ECO:0000256" key="8">
    <source>
        <dbReference type="ARBA" id="ARBA00023170"/>
    </source>
</evidence>
<dbReference type="FunFam" id="3.30.200.20:FF:000125">
    <property type="entry name" value="Protein STRUBBELIG-RECEPTOR FAMILY 8"/>
    <property type="match status" value="1"/>
</dbReference>
<dbReference type="AlphaFoldDB" id="A0A2P2K7E2"/>
<dbReference type="GO" id="GO:0016020">
    <property type="term" value="C:membrane"/>
    <property type="evidence" value="ECO:0007669"/>
    <property type="project" value="UniProtKB-SubCell"/>
</dbReference>
<accession>A0A2P2K7E2</accession>
<dbReference type="InterPro" id="IPR011009">
    <property type="entry name" value="Kinase-like_dom_sf"/>
</dbReference>
<name>A0A2P2K7E2_RHIMU</name>
<dbReference type="EMBL" id="GGEC01021186">
    <property type="protein sequence ID" value="MBX01670.1"/>
    <property type="molecule type" value="Transcribed_RNA"/>
</dbReference>
<dbReference type="Gene3D" id="3.30.200.20">
    <property type="entry name" value="Phosphorylase Kinase, domain 1"/>
    <property type="match status" value="1"/>
</dbReference>
<dbReference type="PANTHER" id="PTHR48007:SF68">
    <property type="entry name" value="PROTEIN KINASE DOMAIN-CONTAINING PROTEIN"/>
    <property type="match status" value="1"/>
</dbReference>
<keyword evidence="8 12" id="KW-0675">Receptor</keyword>
<dbReference type="InterPro" id="IPR001611">
    <property type="entry name" value="Leu-rich_rpt"/>
</dbReference>
<dbReference type="InterPro" id="IPR013210">
    <property type="entry name" value="LRR_N_plant-typ"/>
</dbReference>
<dbReference type="Pfam" id="PF00560">
    <property type="entry name" value="LRR_1"/>
    <property type="match status" value="3"/>
</dbReference>
<dbReference type="PROSITE" id="PS50011">
    <property type="entry name" value="PROTEIN_KINASE_DOM"/>
    <property type="match status" value="1"/>
</dbReference>
<feature type="region of interest" description="Disordered" evidence="9">
    <location>
        <begin position="247"/>
        <end position="307"/>
    </location>
</feature>
<evidence type="ECO:0000256" key="1">
    <source>
        <dbReference type="ARBA" id="ARBA00004370"/>
    </source>
</evidence>
<dbReference type="InterPro" id="IPR046959">
    <property type="entry name" value="PRK1-6/SRF4-like"/>
</dbReference>
<evidence type="ECO:0000256" key="2">
    <source>
        <dbReference type="ARBA" id="ARBA00022614"/>
    </source>
</evidence>
<dbReference type="InterPro" id="IPR000719">
    <property type="entry name" value="Prot_kinase_dom"/>
</dbReference>
<keyword evidence="7 10" id="KW-0472">Membrane</keyword>
<evidence type="ECO:0000256" key="9">
    <source>
        <dbReference type="SAM" id="MobiDB-lite"/>
    </source>
</evidence>
<comment type="subcellular location">
    <subcellularLocation>
        <location evidence="1">Membrane</location>
    </subcellularLocation>
</comment>
<keyword evidence="4" id="KW-0732">Signal</keyword>
<dbReference type="FunFam" id="3.80.10.10:FF:000062">
    <property type="entry name" value="protein STRUBBELIG-RECEPTOR FAMILY 3"/>
    <property type="match status" value="1"/>
</dbReference>
<feature type="domain" description="Protein kinase" evidence="11">
    <location>
        <begin position="487"/>
        <end position="765"/>
    </location>
</feature>